<keyword evidence="4 7" id="KW-0812">Transmembrane</keyword>
<dbReference type="GO" id="GO:0005886">
    <property type="term" value="C:plasma membrane"/>
    <property type="evidence" value="ECO:0007669"/>
    <property type="project" value="UniProtKB-SubCell"/>
</dbReference>
<evidence type="ECO:0000256" key="4">
    <source>
        <dbReference type="ARBA" id="ARBA00022692"/>
    </source>
</evidence>
<evidence type="ECO:0000256" key="7">
    <source>
        <dbReference type="SAM" id="Phobius"/>
    </source>
</evidence>
<sequence>MTIRLLPHPILTPLLTLIWLLLVNSAAPGQILLGLLLGWLIPLFTLRFWPDRVPIHQPLTLLRFLFLLIYDILVANVIVAFRILLGPKHVQPAFVVVPLDLRSDLGISLLANTICLTPGTVSAWLSPDRRTLVVHGLDVRDPEALVTTIKRRYETPLLKVFEPC</sequence>
<protein>
    <submittedName>
        <fullName evidence="8">Multisubunit potassium/proton antiporter PhaE subunit</fullName>
    </submittedName>
</protein>
<dbReference type="Pfam" id="PF01899">
    <property type="entry name" value="MNHE"/>
    <property type="match status" value="1"/>
</dbReference>
<gene>
    <name evidence="8" type="ORF">EDC35_10314</name>
</gene>
<feature type="transmembrane region" description="Helical" evidence="7">
    <location>
        <begin position="105"/>
        <end position="125"/>
    </location>
</feature>
<accession>A0A4R3N1V5</accession>
<evidence type="ECO:0000313" key="9">
    <source>
        <dbReference type="Proteomes" id="UP000295717"/>
    </source>
</evidence>
<keyword evidence="3" id="KW-1003">Cell membrane</keyword>
<dbReference type="PANTHER" id="PTHR34584:SF1">
    <property type="entry name" value="NA(+)_H(+) ANTIPORTER SUBUNIT E1"/>
    <property type="match status" value="1"/>
</dbReference>
<feature type="transmembrane region" description="Helical" evidence="7">
    <location>
        <begin position="61"/>
        <end position="85"/>
    </location>
</feature>
<evidence type="ECO:0000256" key="1">
    <source>
        <dbReference type="ARBA" id="ARBA00004651"/>
    </source>
</evidence>
<dbReference type="InterPro" id="IPR002758">
    <property type="entry name" value="Cation_antiport_E"/>
</dbReference>
<evidence type="ECO:0000313" key="8">
    <source>
        <dbReference type="EMBL" id="TCT21916.1"/>
    </source>
</evidence>
<feature type="transmembrane region" description="Helical" evidence="7">
    <location>
        <begin position="5"/>
        <end position="23"/>
    </location>
</feature>
<dbReference type="GO" id="GO:0008324">
    <property type="term" value="F:monoatomic cation transmembrane transporter activity"/>
    <property type="evidence" value="ECO:0007669"/>
    <property type="project" value="InterPro"/>
</dbReference>
<dbReference type="RefSeq" id="WP_132976336.1">
    <property type="nucleotide sequence ID" value="NZ_SMAO01000003.1"/>
</dbReference>
<keyword evidence="6 7" id="KW-0472">Membrane</keyword>
<organism evidence="8 9">
    <name type="scientific">Thiobaca trueperi</name>
    <dbReference type="NCBI Taxonomy" id="127458"/>
    <lineage>
        <taxon>Bacteria</taxon>
        <taxon>Pseudomonadati</taxon>
        <taxon>Pseudomonadota</taxon>
        <taxon>Gammaproteobacteria</taxon>
        <taxon>Chromatiales</taxon>
        <taxon>Chromatiaceae</taxon>
        <taxon>Thiobaca</taxon>
    </lineage>
</organism>
<evidence type="ECO:0000256" key="2">
    <source>
        <dbReference type="ARBA" id="ARBA00006228"/>
    </source>
</evidence>
<comment type="subcellular location">
    <subcellularLocation>
        <location evidence="1">Cell membrane</location>
        <topology evidence="1">Multi-pass membrane protein</topology>
    </subcellularLocation>
</comment>
<dbReference type="Proteomes" id="UP000295717">
    <property type="component" value="Unassembled WGS sequence"/>
</dbReference>
<proteinExistence type="inferred from homology"/>
<dbReference type="PANTHER" id="PTHR34584">
    <property type="entry name" value="NA(+)/H(+) ANTIPORTER SUBUNIT E1"/>
    <property type="match status" value="1"/>
</dbReference>
<dbReference type="PIRSF" id="PIRSF019239">
    <property type="entry name" value="MrpE"/>
    <property type="match status" value="1"/>
</dbReference>
<dbReference type="EMBL" id="SMAO01000003">
    <property type="protein sequence ID" value="TCT21916.1"/>
    <property type="molecule type" value="Genomic_DNA"/>
</dbReference>
<comment type="similarity">
    <text evidence="2">Belongs to the CPA3 antiporters (TC 2.A.63) subunit E family.</text>
</comment>
<comment type="caution">
    <text evidence="8">The sequence shown here is derived from an EMBL/GenBank/DDBJ whole genome shotgun (WGS) entry which is preliminary data.</text>
</comment>
<reference evidence="8 9" key="1">
    <citation type="submission" date="2019-03" db="EMBL/GenBank/DDBJ databases">
        <title>Genomic Encyclopedia of Type Strains, Phase IV (KMG-IV): sequencing the most valuable type-strain genomes for metagenomic binning, comparative biology and taxonomic classification.</title>
        <authorList>
            <person name="Goeker M."/>
        </authorList>
    </citation>
    <scope>NUCLEOTIDE SEQUENCE [LARGE SCALE GENOMIC DNA]</scope>
    <source>
        <strain evidence="8 9">DSM 13587</strain>
    </source>
</reference>
<dbReference type="NCBIfam" id="NF006518">
    <property type="entry name" value="PRK08965.1-2"/>
    <property type="match status" value="1"/>
</dbReference>
<dbReference type="OrthoDB" id="9807187at2"/>
<evidence type="ECO:0000256" key="5">
    <source>
        <dbReference type="ARBA" id="ARBA00022989"/>
    </source>
</evidence>
<name>A0A4R3N1V5_9GAMM</name>
<feature type="transmembrane region" description="Helical" evidence="7">
    <location>
        <begin position="29"/>
        <end position="49"/>
    </location>
</feature>
<evidence type="ECO:0000256" key="3">
    <source>
        <dbReference type="ARBA" id="ARBA00022475"/>
    </source>
</evidence>
<dbReference type="AlphaFoldDB" id="A0A4R3N1V5"/>
<evidence type="ECO:0000256" key="6">
    <source>
        <dbReference type="ARBA" id="ARBA00023136"/>
    </source>
</evidence>
<keyword evidence="5 7" id="KW-1133">Transmembrane helix</keyword>
<keyword evidence="9" id="KW-1185">Reference proteome</keyword>